<dbReference type="Proteomes" id="UP000199063">
    <property type="component" value="Unassembled WGS sequence"/>
</dbReference>
<feature type="compositionally biased region" description="Gly residues" evidence="1">
    <location>
        <begin position="103"/>
        <end position="147"/>
    </location>
</feature>
<evidence type="ECO:0000256" key="2">
    <source>
        <dbReference type="SAM" id="Phobius"/>
    </source>
</evidence>
<feature type="compositionally biased region" description="Low complexity" evidence="1">
    <location>
        <begin position="73"/>
        <end position="92"/>
    </location>
</feature>
<dbReference type="STRING" id="1196353.SAMN05444921_12721"/>
<keyword evidence="2" id="KW-1133">Transmembrane helix</keyword>
<evidence type="ECO:0000313" key="3">
    <source>
        <dbReference type="EMBL" id="SDN44010.1"/>
    </source>
</evidence>
<dbReference type="EMBL" id="FNHI01000027">
    <property type="protein sequence ID" value="SDN44010.1"/>
    <property type="molecule type" value="Genomic_DNA"/>
</dbReference>
<dbReference type="AlphaFoldDB" id="A0A1H0BED4"/>
<keyword evidence="2" id="KW-0812">Transmembrane</keyword>
<accession>A0A1H0BED4</accession>
<keyword evidence="2" id="KW-0472">Membrane</keyword>
<feature type="transmembrane region" description="Helical" evidence="2">
    <location>
        <begin position="39"/>
        <end position="56"/>
    </location>
</feature>
<organism evidence="3 4">
    <name type="scientific">Streptomyces wuyuanensis</name>
    <dbReference type="NCBI Taxonomy" id="1196353"/>
    <lineage>
        <taxon>Bacteria</taxon>
        <taxon>Bacillati</taxon>
        <taxon>Actinomycetota</taxon>
        <taxon>Actinomycetes</taxon>
        <taxon>Kitasatosporales</taxon>
        <taxon>Streptomycetaceae</taxon>
        <taxon>Streptomyces</taxon>
    </lineage>
</organism>
<keyword evidence="4" id="KW-1185">Reference proteome</keyword>
<reference evidence="4" key="1">
    <citation type="submission" date="2016-10" db="EMBL/GenBank/DDBJ databases">
        <authorList>
            <person name="Varghese N."/>
            <person name="Submissions S."/>
        </authorList>
    </citation>
    <scope>NUCLEOTIDE SEQUENCE [LARGE SCALE GENOMIC DNA]</scope>
    <source>
        <strain evidence="4">CGMCC 4.7042</strain>
    </source>
</reference>
<protein>
    <submittedName>
        <fullName evidence="3">Uncharacterized protein</fullName>
    </submittedName>
</protein>
<sequence>MSGGWGRSCPPISRTVRYVGSLRNPVGPLPSSIYWRRRAVALLLFALLALLIAWAVSSGDPGGGTGDDGKPGGAKPAPSITPGPSGSGPAISEQPGGRDESDGTGGGDGTGGDAGTGAETGGGDGKNGDPGAGGAANGGAANGGGTGRAEQVPAGSSLPDCAPGAVELTVRSVRPAYAPGQKPQFELSVHNGSSVTCKADLGPGKAVLTVSSIDDGEKDKVWSSKDCPTAGASLLLKVPAGRTVTHTVDWDRRRSAPQCATPPAAPAAPGSYLLEAAFPGASVAPASFRLEKD</sequence>
<proteinExistence type="predicted"/>
<evidence type="ECO:0000256" key="1">
    <source>
        <dbReference type="SAM" id="MobiDB-lite"/>
    </source>
</evidence>
<gene>
    <name evidence="3" type="ORF">SAMN05444921_12721</name>
</gene>
<evidence type="ECO:0000313" key="4">
    <source>
        <dbReference type="Proteomes" id="UP000199063"/>
    </source>
</evidence>
<name>A0A1H0BED4_9ACTN</name>
<feature type="region of interest" description="Disordered" evidence="1">
    <location>
        <begin position="62"/>
        <end position="160"/>
    </location>
</feature>